<feature type="compositionally biased region" description="Basic residues" evidence="2">
    <location>
        <begin position="97"/>
        <end position="117"/>
    </location>
</feature>
<accession>A0ABN9XNE2</accession>
<feature type="compositionally biased region" description="Low complexity" evidence="2">
    <location>
        <begin position="31"/>
        <end position="46"/>
    </location>
</feature>
<feature type="compositionally biased region" description="Low complexity" evidence="2">
    <location>
        <begin position="54"/>
        <end position="77"/>
    </location>
</feature>
<dbReference type="Proteomes" id="UP001189429">
    <property type="component" value="Unassembled WGS sequence"/>
</dbReference>
<dbReference type="InterPro" id="IPR050426">
    <property type="entry name" value="Glycosyltransferase_28"/>
</dbReference>
<gene>
    <name evidence="5" type="ORF">PCOR1329_LOCUS78365</name>
</gene>
<dbReference type="PANTHER" id="PTHR48050:SF13">
    <property type="entry name" value="STEROL 3-BETA-GLUCOSYLTRANSFERASE UGT80A2"/>
    <property type="match status" value="1"/>
</dbReference>
<dbReference type="Gene3D" id="3.40.50.2000">
    <property type="entry name" value="Glycogen Phosphorylase B"/>
    <property type="match status" value="2"/>
</dbReference>
<dbReference type="PANTHER" id="PTHR48050">
    <property type="entry name" value="STEROL 3-BETA-GLUCOSYLTRANSFERASE"/>
    <property type="match status" value="1"/>
</dbReference>
<dbReference type="SUPFAM" id="SSF53756">
    <property type="entry name" value="UDP-Glycosyltransferase/glycogen phosphorylase"/>
    <property type="match status" value="1"/>
</dbReference>
<sequence>MPRPPARWRPSGAGRRASSRPRSSSNRRRSQPPCSRSCRALPPRTTGRTRRTSRVSSLPVRAARAASLAARTTATPRPSSPPGPRGTPSPRSAAPCSRRRATRTPQARTRRSRPTRTRNRDGACGFDLAAAPQDEHPRILVVGTRGDVQPFVELGRRLQEDGHRARLATHDVYRDLVRSGGLEFYPLGGDPRKLSQFMCQTGGRLMPNMLRKEERDSIDEKMEMLREMMFATWPAAHLPEPDVEGAPPFLADAVVANPVAYGHVHVAEKLDVPVHLMFPQPWTPTEDFPHPLSVSGRGCGREHFRPPRNSAVGLVRRQENRASYFGIDAFMYQGQRFMTNDFRRSMELQPIRAGENGAHIVTSHRVPFAYQWSPTLLPRPADYGPHLEVTGTIFNDAVSDYEPPEDLRVWLQEGEKPIFVGFGSMVVEHPDELAAVIEEAARETGTRVVLQSSWTSFGGGAEEGDERLIFPLGNCPHDWLFQQVAAVVHHGGAGTAAAGARAGKPTMICPFFGDQHLWAQALFRAGCAVEPLPIEKLTSEALASRFLLLRGLGDKGAELLRRAREVGELMACEDGVVGAKEAFYRQLPREGLACDVSLMLGPACDIRMARWYCPHLGLKVCHEAYSAILRALPEEERGKCAFEPYRHSMCWGFAEPGSVGQGLRQGVTTAAVRYAQAGAGLITTPVSEGYSGYCRDG</sequence>
<evidence type="ECO:0000259" key="4">
    <source>
        <dbReference type="Pfam" id="PF06722"/>
    </source>
</evidence>
<dbReference type="Pfam" id="PF06722">
    <property type="entry name" value="EryCIII-like_C"/>
    <property type="match status" value="1"/>
</dbReference>
<evidence type="ECO:0008006" key="7">
    <source>
        <dbReference type="Google" id="ProtNLM"/>
    </source>
</evidence>
<dbReference type="InterPro" id="IPR010610">
    <property type="entry name" value="EryCIII-like_C"/>
</dbReference>
<feature type="domain" description="Erythromycin biosynthesis protein CIII-like C-terminal" evidence="4">
    <location>
        <begin position="476"/>
        <end position="545"/>
    </location>
</feature>
<dbReference type="EMBL" id="CAUYUJ010020926">
    <property type="protein sequence ID" value="CAK0901422.1"/>
    <property type="molecule type" value="Genomic_DNA"/>
</dbReference>
<name>A0ABN9XNE2_9DINO</name>
<evidence type="ECO:0000313" key="5">
    <source>
        <dbReference type="EMBL" id="CAK0901422.1"/>
    </source>
</evidence>
<evidence type="ECO:0000256" key="1">
    <source>
        <dbReference type="ARBA" id="ARBA00022679"/>
    </source>
</evidence>
<feature type="non-terminal residue" evidence="5">
    <location>
        <position position="697"/>
    </location>
</feature>
<evidence type="ECO:0000259" key="3">
    <source>
        <dbReference type="Pfam" id="PF03033"/>
    </source>
</evidence>
<proteinExistence type="predicted"/>
<keyword evidence="6" id="KW-1185">Reference proteome</keyword>
<evidence type="ECO:0000256" key="2">
    <source>
        <dbReference type="SAM" id="MobiDB-lite"/>
    </source>
</evidence>
<feature type="domain" description="Glycosyltransferase family 28 N-terminal" evidence="3">
    <location>
        <begin position="139"/>
        <end position="286"/>
    </location>
</feature>
<protein>
    <recommendedName>
        <fullName evidence="7">Glycosyltransferase family 28 N-terminal domain-containing protein</fullName>
    </recommendedName>
</protein>
<keyword evidence="1" id="KW-0808">Transferase</keyword>
<feature type="compositionally biased region" description="Low complexity" evidence="2">
    <location>
        <begin position="8"/>
        <end position="24"/>
    </location>
</feature>
<comment type="caution">
    <text evidence="5">The sequence shown here is derived from an EMBL/GenBank/DDBJ whole genome shotgun (WGS) entry which is preliminary data.</text>
</comment>
<reference evidence="5" key="1">
    <citation type="submission" date="2023-10" db="EMBL/GenBank/DDBJ databases">
        <authorList>
            <person name="Chen Y."/>
            <person name="Shah S."/>
            <person name="Dougan E. K."/>
            <person name="Thang M."/>
            <person name="Chan C."/>
        </authorList>
    </citation>
    <scope>NUCLEOTIDE SEQUENCE [LARGE SCALE GENOMIC DNA]</scope>
</reference>
<evidence type="ECO:0000313" key="6">
    <source>
        <dbReference type="Proteomes" id="UP001189429"/>
    </source>
</evidence>
<dbReference type="InterPro" id="IPR002213">
    <property type="entry name" value="UDP_glucos_trans"/>
</dbReference>
<dbReference type="CDD" id="cd03784">
    <property type="entry name" value="GT1_Gtf-like"/>
    <property type="match status" value="1"/>
</dbReference>
<organism evidence="5 6">
    <name type="scientific">Prorocentrum cordatum</name>
    <dbReference type="NCBI Taxonomy" id="2364126"/>
    <lineage>
        <taxon>Eukaryota</taxon>
        <taxon>Sar</taxon>
        <taxon>Alveolata</taxon>
        <taxon>Dinophyceae</taxon>
        <taxon>Prorocentrales</taxon>
        <taxon>Prorocentraceae</taxon>
        <taxon>Prorocentrum</taxon>
    </lineage>
</organism>
<dbReference type="Pfam" id="PF03033">
    <property type="entry name" value="Glyco_transf_28"/>
    <property type="match status" value="1"/>
</dbReference>
<dbReference type="InterPro" id="IPR004276">
    <property type="entry name" value="GlycoTrans_28_N"/>
</dbReference>
<feature type="region of interest" description="Disordered" evidence="2">
    <location>
        <begin position="1"/>
        <end position="130"/>
    </location>
</feature>
<feature type="compositionally biased region" description="Pro residues" evidence="2">
    <location>
        <begin position="78"/>
        <end position="87"/>
    </location>
</feature>